<evidence type="ECO:0008006" key="4">
    <source>
        <dbReference type="Google" id="ProtNLM"/>
    </source>
</evidence>
<name>A0A916IS79_9BURK</name>
<keyword evidence="3" id="KW-1185">Reference proteome</keyword>
<evidence type="ECO:0000256" key="1">
    <source>
        <dbReference type="SAM" id="MobiDB-lite"/>
    </source>
</evidence>
<dbReference type="EMBL" id="CAJPUY010000007">
    <property type="protein sequence ID" value="CAG2140898.1"/>
    <property type="molecule type" value="Genomic_DNA"/>
</dbReference>
<feature type="compositionally biased region" description="Basic and acidic residues" evidence="1">
    <location>
        <begin position="1"/>
        <end position="15"/>
    </location>
</feature>
<evidence type="ECO:0000313" key="3">
    <source>
        <dbReference type="Proteomes" id="UP000672934"/>
    </source>
</evidence>
<accession>A0A916IS79</accession>
<dbReference type="Proteomes" id="UP000672934">
    <property type="component" value="Unassembled WGS sequence"/>
</dbReference>
<dbReference type="AlphaFoldDB" id="A0A916IS79"/>
<proteinExistence type="predicted"/>
<gene>
    <name evidence="2" type="ORF">LMG31506_02418</name>
</gene>
<dbReference type="Pfam" id="PF10009">
    <property type="entry name" value="DUF2252"/>
    <property type="match status" value="1"/>
</dbReference>
<protein>
    <recommendedName>
        <fullName evidence="4">DUF2252 domain-containing protein</fullName>
    </recommendedName>
</protein>
<feature type="region of interest" description="Disordered" evidence="1">
    <location>
        <begin position="1"/>
        <end position="32"/>
    </location>
</feature>
<reference evidence="2" key="1">
    <citation type="submission" date="2021-03" db="EMBL/GenBank/DDBJ databases">
        <authorList>
            <person name="Peeters C."/>
        </authorList>
    </citation>
    <scope>NUCLEOTIDE SEQUENCE</scope>
    <source>
        <strain evidence="2">LMG 31506</strain>
    </source>
</reference>
<comment type="caution">
    <text evidence="2">The sequence shown here is derived from an EMBL/GenBank/DDBJ whole genome shotgun (WGS) entry which is preliminary data.</text>
</comment>
<organism evidence="2 3">
    <name type="scientific">Cupriavidus yeoncheonensis</name>
    <dbReference type="NCBI Taxonomy" id="1462994"/>
    <lineage>
        <taxon>Bacteria</taxon>
        <taxon>Pseudomonadati</taxon>
        <taxon>Pseudomonadota</taxon>
        <taxon>Betaproteobacteria</taxon>
        <taxon>Burkholderiales</taxon>
        <taxon>Burkholderiaceae</taxon>
        <taxon>Cupriavidus</taxon>
    </lineage>
</organism>
<sequence>MATTEERGDRRESGKSARSKVPRGTHSAIGNVDRDPVDLLKISSEGRVRRLVPLRYGRMIESPFAFYRGSAIVQAHDLAGTPNSGLHMQICGDCHVANFGGFATPERALVFDVNDFDETSVGP</sequence>
<dbReference type="InterPro" id="IPR018721">
    <property type="entry name" value="DUF2252"/>
</dbReference>
<dbReference type="PANTHER" id="PTHR39441">
    <property type="entry name" value="DUF2252 DOMAIN-CONTAINING PROTEIN"/>
    <property type="match status" value="1"/>
</dbReference>
<dbReference type="PANTHER" id="PTHR39441:SF1">
    <property type="entry name" value="DUF2252 DOMAIN-CONTAINING PROTEIN"/>
    <property type="match status" value="1"/>
</dbReference>
<evidence type="ECO:0000313" key="2">
    <source>
        <dbReference type="EMBL" id="CAG2140898.1"/>
    </source>
</evidence>